<name>A0A2J6SBY2_HYAVF</name>
<feature type="region of interest" description="Disordered" evidence="1">
    <location>
        <begin position="258"/>
        <end position="292"/>
    </location>
</feature>
<evidence type="ECO:0000256" key="1">
    <source>
        <dbReference type="SAM" id="MobiDB-lite"/>
    </source>
</evidence>
<feature type="region of interest" description="Disordered" evidence="1">
    <location>
        <begin position="502"/>
        <end position="583"/>
    </location>
</feature>
<evidence type="ECO:0000313" key="3">
    <source>
        <dbReference type="Proteomes" id="UP000235786"/>
    </source>
</evidence>
<feature type="compositionally biased region" description="Basic and acidic residues" evidence="1">
    <location>
        <begin position="1"/>
        <end position="14"/>
    </location>
</feature>
<accession>A0A2J6SBY2</accession>
<feature type="compositionally biased region" description="Polar residues" evidence="1">
    <location>
        <begin position="536"/>
        <end position="546"/>
    </location>
</feature>
<protein>
    <submittedName>
        <fullName evidence="2">Uncharacterized protein</fullName>
    </submittedName>
</protein>
<feature type="region of interest" description="Disordered" evidence="1">
    <location>
        <begin position="1"/>
        <end position="42"/>
    </location>
</feature>
<feature type="compositionally biased region" description="Polar residues" evidence="1">
    <location>
        <begin position="204"/>
        <end position="216"/>
    </location>
</feature>
<organism evidence="2 3">
    <name type="scientific">Hyaloscypha variabilis (strain UAMH 11265 / GT02V1 / F)</name>
    <name type="common">Meliniomyces variabilis</name>
    <dbReference type="NCBI Taxonomy" id="1149755"/>
    <lineage>
        <taxon>Eukaryota</taxon>
        <taxon>Fungi</taxon>
        <taxon>Dikarya</taxon>
        <taxon>Ascomycota</taxon>
        <taxon>Pezizomycotina</taxon>
        <taxon>Leotiomycetes</taxon>
        <taxon>Helotiales</taxon>
        <taxon>Hyaloscyphaceae</taxon>
        <taxon>Hyaloscypha</taxon>
        <taxon>Hyaloscypha variabilis</taxon>
    </lineage>
</organism>
<keyword evidence="3" id="KW-1185">Reference proteome</keyword>
<dbReference type="AlphaFoldDB" id="A0A2J6SBY2"/>
<feature type="region of interest" description="Disordered" evidence="1">
    <location>
        <begin position="60"/>
        <end position="99"/>
    </location>
</feature>
<dbReference type="Proteomes" id="UP000235786">
    <property type="component" value="Unassembled WGS sequence"/>
</dbReference>
<sequence>MAQRNFQDRPRRESNLPAVGNQATLRDGEVDGPHRPPPMRNQMCPLYPHLFEMTPHFEVTGSRGEGQAKESPEDDTNIPRNRPASPDRKGHITPPVVSSQNFIDKLEILPDSFPPYHDEELRVGQSGSSPVGFESVSMARLEGIEKQLKDDKEPEQRGKVKGLAGPVIPSLSADFEPPAFYTLKPIVDSNQPLKFTHIYPNPRSFQPLNASSTASQAARPPRPKSPPSPIANNINSFGVISAKHIADAARNRTQVEVGKGNELREPRVPFPPLLTLPKQTPLPSTPGPDDGTNTEMSLPVSGEINASISSQPRSCHRPPKVDSMITEEMQRQIDIRSLRSPSGREWEDPLEPYMNSKILEAPFSPSLPILDPPMLPSSLAEQIKQRERSLREAEARSEKEINECLGLFSSSSHKTRAPAIVGGANVYGILNAMSKEPVPPQALGCQTVPANFNPHLATLGAGDIFGLFTEASPCKNYFSSSQPPMPPQVHAKKFPSSNINQRSGALAKDANSRMAPSPMWGMRDDASGHQSKAVPEQNTSSETQATAEPAPVNEDAEFSDVMLIDEGDQPSNAREEDEDWLVV</sequence>
<proteinExistence type="predicted"/>
<gene>
    <name evidence="2" type="ORF">L207DRAFT_505287</name>
</gene>
<dbReference type="EMBL" id="KZ613937">
    <property type="protein sequence ID" value="PMD48265.1"/>
    <property type="molecule type" value="Genomic_DNA"/>
</dbReference>
<reference evidence="2 3" key="1">
    <citation type="submission" date="2016-04" db="EMBL/GenBank/DDBJ databases">
        <title>A degradative enzymes factory behind the ericoid mycorrhizal symbiosis.</title>
        <authorList>
            <consortium name="DOE Joint Genome Institute"/>
            <person name="Martino E."/>
            <person name="Morin E."/>
            <person name="Grelet G."/>
            <person name="Kuo A."/>
            <person name="Kohler A."/>
            <person name="Daghino S."/>
            <person name="Barry K."/>
            <person name="Choi C."/>
            <person name="Cichocki N."/>
            <person name="Clum A."/>
            <person name="Copeland A."/>
            <person name="Hainaut M."/>
            <person name="Haridas S."/>
            <person name="Labutti K."/>
            <person name="Lindquist E."/>
            <person name="Lipzen A."/>
            <person name="Khouja H.-R."/>
            <person name="Murat C."/>
            <person name="Ohm R."/>
            <person name="Olson A."/>
            <person name="Spatafora J."/>
            <person name="Veneault-Fourrey C."/>
            <person name="Henrissat B."/>
            <person name="Grigoriev I."/>
            <person name="Martin F."/>
            <person name="Perotto S."/>
        </authorList>
    </citation>
    <scope>NUCLEOTIDE SEQUENCE [LARGE SCALE GENOMIC DNA]</scope>
    <source>
        <strain evidence="2 3">F</strain>
    </source>
</reference>
<feature type="compositionally biased region" description="Acidic residues" evidence="1">
    <location>
        <begin position="554"/>
        <end position="568"/>
    </location>
</feature>
<evidence type="ECO:0000313" key="2">
    <source>
        <dbReference type="EMBL" id="PMD48265.1"/>
    </source>
</evidence>
<feature type="region of interest" description="Disordered" evidence="1">
    <location>
        <begin position="204"/>
        <end position="234"/>
    </location>
</feature>